<evidence type="ECO:0000313" key="2">
    <source>
        <dbReference type="EMBL" id="ASJ11758.1"/>
    </source>
</evidence>
<dbReference type="STRING" id="277988.SAMN05216170_1855"/>
<dbReference type="PATRIC" id="fig|277988.4.peg.1769"/>
<name>A0A0Q2UMQ1_9EURY</name>
<gene>
    <name evidence="2" type="ORF">A3L14_02125</name>
    <name evidence="3" type="ORF">AMR53_08410</name>
    <name evidence="4" type="ORF">SAMN05216170_1855</name>
</gene>
<evidence type="ECO:0000313" key="5">
    <source>
        <dbReference type="Proteomes" id="UP000051862"/>
    </source>
</evidence>
<evidence type="ECO:0000256" key="1">
    <source>
        <dbReference type="SAM" id="Phobius"/>
    </source>
</evidence>
<dbReference type="RefSeq" id="WP_074631434.1">
    <property type="nucleotide sequence ID" value="NZ_CP015105.1"/>
</dbReference>
<proteinExistence type="predicted"/>
<reference evidence="4 6" key="3">
    <citation type="submission" date="2016-10" db="EMBL/GenBank/DDBJ databases">
        <authorList>
            <person name="de Groot N.N."/>
        </authorList>
    </citation>
    <scope>NUCLEOTIDE SEQUENCE [LARGE SCALE GENOMIC DNA]</scope>
    <source>
        <strain evidence="4 6">OGL-20</strain>
    </source>
</reference>
<organism evidence="3 5">
    <name type="scientific">Thermococcus thioreducens</name>
    <dbReference type="NCBI Taxonomy" id="277988"/>
    <lineage>
        <taxon>Archaea</taxon>
        <taxon>Methanobacteriati</taxon>
        <taxon>Methanobacteriota</taxon>
        <taxon>Thermococci</taxon>
        <taxon>Thermococcales</taxon>
        <taxon>Thermococcaceae</taxon>
        <taxon>Thermococcus</taxon>
    </lineage>
</organism>
<dbReference type="GeneID" id="33333181"/>
<dbReference type="KEGG" id="ttd:A3L14_02125"/>
<keyword evidence="7" id="KW-1185">Reference proteome</keyword>
<evidence type="ECO:0000313" key="6">
    <source>
        <dbReference type="Proteomes" id="UP000182125"/>
    </source>
</evidence>
<dbReference type="EMBL" id="LIXN01000014">
    <property type="protein sequence ID" value="KQH81952.1"/>
    <property type="molecule type" value="Genomic_DNA"/>
</dbReference>
<accession>A0A0Q2UMQ1</accession>
<evidence type="ECO:0000313" key="7">
    <source>
        <dbReference type="Proteomes" id="UP000250136"/>
    </source>
</evidence>
<feature type="transmembrane region" description="Helical" evidence="1">
    <location>
        <begin position="77"/>
        <end position="97"/>
    </location>
</feature>
<dbReference type="EMBL" id="CP015105">
    <property type="protein sequence ID" value="ASJ11758.1"/>
    <property type="molecule type" value="Genomic_DNA"/>
</dbReference>
<dbReference type="OrthoDB" id="97305at2157"/>
<reference evidence="2 7" key="2">
    <citation type="submission" date="2016-04" db="EMBL/GenBank/DDBJ databases">
        <title>Complete genome sequence of Thermococcus thioreducens type strain OGL-20P.</title>
        <authorList>
            <person name="Oger P.M."/>
        </authorList>
    </citation>
    <scope>NUCLEOTIDE SEQUENCE [LARGE SCALE GENOMIC DNA]</scope>
    <source>
        <strain evidence="2 7">OGL-20P</strain>
    </source>
</reference>
<dbReference type="Proteomes" id="UP000182125">
    <property type="component" value="Unassembled WGS sequence"/>
</dbReference>
<dbReference type="AlphaFoldDB" id="A0A0Q2UMQ1"/>
<dbReference type="EMBL" id="FOIW01000002">
    <property type="protein sequence ID" value="SEW14382.1"/>
    <property type="molecule type" value="Genomic_DNA"/>
</dbReference>
<keyword evidence="1" id="KW-0812">Transmembrane</keyword>
<evidence type="ECO:0000313" key="4">
    <source>
        <dbReference type="EMBL" id="SEW14382.1"/>
    </source>
</evidence>
<keyword evidence="1" id="KW-0472">Membrane</keyword>
<feature type="transmembrane region" description="Helical" evidence="1">
    <location>
        <begin position="6"/>
        <end position="31"/>
    </location>
</feature>
<evidence type="ECO:0000313" key="3">
    <source>
        <dbReference type="EMBL" id="KQH81952.1"/>
    </source>
</evidence>
<reference evidence="3 5" key="1">
    <citation type="submission" date="2015-08" db="EMBL/GenBank/DDBJ databases">
        <title>Thermococcus thioreducens DSM 14981 genome sequencing.</title>
        <authorList>
            <person name="Hong S.-J."/>
            <person name="Kim M.-C."/>
            <person name="Shin J.-H."/>
        </authorList>
    </citation>
    <scope>NUCLEOTIDE SEQUENCE [LARGE SCALE GENOMIC DNA]</scope>
    <source>
        <strain evidence="3 5">DSM 14981</strain>
    </source>
</reference>
<sequence length="117" mass="13549">MEPWPAIIYTFLMLVPVGISSIMASGLYWFFHDPFSRPGSPDYLGPDNWARIRNGAVRLFLPFSTLIWLLSLVNFELGLAIGFFLVVVYMAVFYAIISDEVEDARRERKGGWRYGWY</sequence>
<protein>
    <submittedName>
        <fullName evidence="3">Uncharacterized protein</fullName>
    </submittedName>
</protein>
<dbReference type="Proteomes" id="UP000051862">
    <property type="component" value="Unassembled WGS sequence"/>
</dbReference>
<keyword evidence="1" id="KW-1133">Transmembrane helix</keyword>
<dbReference type="Proteomes" id="UP000250136">
    <property type="component" value="Chromosome"/>
</dbReference>